<sequence length="41" mass="4855">MMNRNINRKEVIQKKYDNCLLLAAMFVNVLDKLFRATVLAR</sequence>
<reference evidence="1" key="2">
    <citation type="journal article" date="2015" name="Data Brief">
        <title>Shoot transcriptome of the giant reed, Arundo donax.</title>
        <authorList>
            <person name="Barrero R.A."/>
            <person name="Guerrero F.D."/>
            <person name="Moolhuijzen P."/>
            <person name="Goolsby J.A."/>
            <person name="Tidwell J."/>
            <person name="Bellgard S.E."/>
            <person name="Bellgard M.I."/>
        </authorList>
    </citation>
    <scope>NUCLEOTIDE SEQUENCE</scope>
    <source>
        <tissue evidence="1">Shoot tissue taken approximately 20 cm above the soil surface</tissue>
    </source>
</reference>
<name>A0A0A9FRH6_ARUDO</name>
<dbReference type="AlphaFoldDB" id="A0A0A9FRH6"/>
<proteinExistence type="predicted"/>
<dbReference type="EMBL" id="GBRH01184047">
    <property type="protein sequence ID" value="JAE13849.1"/>
    <property type="molecule type" value="Transcribed_RNA"/>
</dbReference>
<organism evidence="1">
    <name type="scientific">Arundo donax</name>
    <name type="common">Giant reed</name>
    <name type="synonym">Donax arundinaceus</name>
    <dbReference type="NCBI Taxonomy" id="35708"/>
    <lineage>
        <taxon>Eukaryota</taxon>
        <taxon>Viridiplantae</taxon>
        <taxon>Streptophyta</taxon>
        <taxon>Embryophyta</taxon>
        <taxon>Tracheophyta</taxon>
        <taxon>Spermatophyta</taxon>
        <taxon>Magnoliopsida</taxon>
        <taxon>Liliopsida</taxon>
        <taxon>Poales</taxon>
        <taxon>Poaceae</taxon>
        <taxon>PACMAD clade</taxon>
        <taxon>Arundinoideae</taxon>
        <taxon>Arundineae</taxon>
        <taxon>Arundo</taxon>
    </lineage>
</organism>
<accession>A0A0A9FRH6</accession>
<protein>
    <submittedName>
        <fullName evidence="1">Uncharacterized protein</fullName>
    </submittedName>
</protein>
<reference evidence="1" key="1">
    <citation type="submission" date="2014-09" db="EMBL/GenBank/DDBJ databases">
        <authorList>
            <person name="Magalhaes I.L.F."/>
            <person name="Oliveira U."/>
            <person name="Santos F.R."/>
            <person name="Vidigal T.H.D.A."/>
            <person name="Brescovit A.D."/>
            <person name="Santos A.J."/>
        </authorList>
    </citation>
    <scope>NUCLEOTIDE SEQUENCE</scope>
    <source>
        <tissue evidence="1">Shoot tissue taken approximately 20 cm above the soil surface</tissue>
    </source>
</reference>
<evidence type="ECO:0000313" key="1">
    <source>
        <dbReference type="EMBL" id="JAE13849.1"/>
    </source>
</evidence>